<evidence type="ECO:0000313" key="2">
    <source>
        <dbReference type="Proteomes" id="UP000189681"/>
    </source>
</evidence>
<dbReference type="AlphaFoldDB" id="A0A1V4AXS3"/>
<accession>A0A1V4AXS3</accession>
<name>A0A1V4AXS3_9BACT</name>
<proteinExistence type="predicted"/>
<organism evidence="1 2">
    <name type="scientific">Candidatus Brocadia carolinensis</name>
    <dbReference type="NCBI Taxonomy" id="1004156"/>
    <lineage>
        <taxon>Bacteria</taxon>
        <taxon>Pseudomonadati</taxon>
        <taxon>Planctomycetota</taxon>
        <taxon>Candidatus Brocadiia</taxon>
        <taxon>Candidatus Brocadiales</taxon>
        <taxon>Candidatus Brocadiaceae</taxon>
        <taxon>Candidatus Brocadia</taxon>
    </lineage>
</organism>
<gene>
    <name evidence="1" type="ORF">AYP45_00570</name>
</gene>
<dbReference type="STRING" id="1004156.AYP45_00570"/>
<protein>
    <recommendedName>
        <fullName evidence="3">Phage head morphogenesis domain-containing protein</fullName>
    </recommendedName>
</protein>
<evidence type="ECO:0000313" key="1">
    <source>
        <dbReference type="EMBL" id="OOP57935.1"/>
    </source>
</evidence>
<evidence type="ECO:0008006" key="3">
    <source>
        <dbReference type="Google" id="ProtNLM"/>
    </source>
</evidence>
<sequence length="120" mass="13759">MTLSSLGRKKKEPAVTHLKEIAYVFYSTTNDDNTCDVCRELEGRHLLPNHKILQQIKPPHPGCKNPAGCRCTLVYVTRDEDGSAEIESLLKKTRWHVRSANHRQESEQYPIICQKPLSFL</sequence>
<dbReference type="Proteomes" id="UP000189681">
    <property type="component" value="Unassembled WGS sequence"/>
</dbReference>
<reference evidence="1 2" key="1">
    <citation type="journal article" date="2017" name="Water Res.">
        <title>Discovery and metagenomic analysis of an anammox bacterial enrichment related to Candidatus "Brocadia caroliniensis" in a full-scale glycerol-fed nitritation-denitritation separate centrate treatment process.</title>
        <authorList>
            <person name="Park H."/>
            <person name="Brotto A.C."/>
            <person name="van Loosdrecht M.C."/>
            <person name="Chandran K."/>
        </authorList>
    </citation>
    <scope>NUCLEOTIDE SEQUENCE [LARGE SCALE GENOMIC DNA]</scope>
    <source>
        <strain evidence="1">26THWARD</strain>
    </source>
</reference>
<comment type="caution">
    <text evidence="1">The sequence shown here is derived from an EMBL/GenBank/DDBJ whole genome shotgun (WGS) entry which is preliminary data.</text>
</comment>
<dbReference type="EMBL" id="AYTS01000006">
    <property type="protein sequence ID" value="OOP57935.1"/>
    <property type="molecule type" value="Genomic_DNA"/>
</dbReference>